<evidence type="ECO:0000256" key="1">
    <source>
        <dbReference type="SAM" id="Phobius"/>
    </source>
</evidence>
<protein>
    <recommendedName>
        <fullName evidence="4">ARM repeat superfamily protein</fullName>
    </recommendedName>
</protein>
<dbReference type="PANTHER" id="PTHR47673:SF1">
    <property type="entry name" value="ARM REPEAT SUPERFAMILY PROTEIN"/>
    <property type="match status" value="1"/>
</dbReference>
<organism evidence="2 3">
    <name type="scientific">Zingiber officinale</name>
    <name type="common">Ginger</name>
    <name type="synonym">Amomum zingiber</name>
    <dbReference type="NCBI Taxonomy" id="94328"/>
    <lineage>
        <taxon>Eukaryota</taxon>
        <taxon>Viridiplantae</taxon>
        <taxon>Streptophyta</taxon>
        <taxon>Embryophyta</taxon>
        <taxon>Tracheophyta</taxon>
        <taxon>Spermatophyta</taxon>
        <taxon>Magnoliopsida</taxon>
        <taxon>Liliopsida</taxon>
        <taxon>Zingiberales</taxon>
        <taxon>Zingiberaceae</taxon>
        <taxon>Zingiber</taxon>
    </lineage>
</organism>
<keyword evidence="1" id="KW-0812">Transmembrane</keyword>
<dbReference type="EMBL" id="JACMSC010000006">
    <property type="protein sequence ID" value="KAG6516957.1"/>
    <property type="molecule type" value="Genomic_DNA"/>
</dbReference>
<accession>A0A8J5H9P8</accession>
<dbReference type="SUPFAM" id="SSF48371">
    <property type="entry name" value="ARM repeat"/>
    <property type="match status" value="1"/>
</dbReference>
<dbReference type="AlphaFoldDB" id="A0A8J5H9P8"/>
<keyword evidence="3" id="KW-1185">Reference proteome</keyword>
<dbReference type="InterPro" id="IPR016024">
    <property type="entry name" value="ARM-type_fold"/>
</dbReference>
<reference evidence="2 3" key="1">
    <citation type="submission" date="2020-08" db="EMBL/GenBank/DDBJ databases">
        <title>Plant Genome Project.</title>
        <authorList>
            <person name="Zhang R.-G."/>
        </authorList>
    </citation>
    <scope>NUCLEOTIDE SEQUENCE [LARGE SCALE GENOMIC DNA]</scope>
    <source>
        <tissue evidence="2">Rhizome</tissue>
    </source>
</reference>
<dbReference type="Gene3D" id="1.25.10.10">
    <property type="entry name" value="Leucine-rich Repeat Variant"/>
    <property type="match status" value="1"/>
</dbReference>
<comment type="caution">
    <text evidence="2">The sequence shown here is derived from an EMBL/GenBank/DDBJ whole genome shotgun (WGS) entry which is preliminary data.</text>
</comment>
<sequence length="181" mass="20467">MHALRFDIFDLEDASEDLALEEEAERKFGWVLKAIFIGTAGLVAFQFFPYMGDNLLQQSISLLRVKDPLFKRMGASRLRRYAVDDGRRMRVVELGGARELLNMLKTAKDDKTRKEALKALVALSHSDEAAGALHQEGAVPIISSTPNSLEYTEVEAYKSSIMKRFQELKYEIIPTEVEVVL</sequence>
<dbReference type="Proteomes" id="UP000734854">
    <property type="component" value="Unassembled WGS sequence"/>
</dbReference>
<evidence type="ECO:0000313" key="2">
    <source>
        <dbReference type="EMBL" id="KAG6516957.1"/>
    </source>
</evidence>
<feature type="transmembrane region" description="Helical" evidence="1">
    <location>
        <begin position="28"/>
        <end position="48"/>
    </location>
</feature>
<keyword evidence="1" id="KW-0472">Membrane</keyword>
<evidence type="ECO:0008006" key="4">
    <source>
        <dbReference type="Google" id="ProtNLM"/>
    </source>
</evidence>
<proteinExistence type="predicted"/>
<gene>
    <name evidence="2" type="ORF">ZIOFF_020333</name>
</gene>
<name>A0A8J5H9P8_ZINOF</name>
<dbReference type="PANTHER" id="PTHR47673">
    <property type="entry name" value="ARM REPEAT SUPERFAMILY PROTEIN"/>
    <property type="match status" value="1"/>
</dbReference>
<dbReference type="InterPro" id="IPR011989">
    <property type="entry name" value="ARM-like"/>
</dbReference>
<keyword evidence="1" id="KW-1133">Transmembrane helix</keyword>
<evidence type="ECO:0000313" key="3">
    <source>
        <dbReference type="Proteomes" id="UP000734854"/>
    </source>
</evidence>